<proteinExistence type="predicted"/>
<reference evidence="1 2" key="1">
    <citation type="submission" date="2023-03" db="EMBL/GenBank/DDBJ databases">
        <title>Isolation and description of six Streptomyces strains from soil environments, able to metabolize different microbial glucans.</title>
        <authorList>
            <person name="Widen T."/>
            <person name="Larsbrink J."/>
        </authorList>
    </citation>
    <scope>NUCLEOTIDE SEQUENCE [LARGE SCALE GENOMIC DNA]</scope>
    <source>
        <strain evidence="1 2">Mut1</strain>
    </source>
</reference>
<evidence type="ECO:0000313" key="2">
    <source>
        <dbReference type="Proteomes" id="UP001239522"/>
    </source>
</evidence>
<protein>
    <submittedName>
        <fullName evidence="1">Uncharacterized protein</fullName>
    </submittedName>
</protein>
<dbReference type="EMBL" id="CP120997">
    <property type="protein sequence ID" value="WLQ37126.1"/>
    <property type="molecule type" value="Genomic_DNA"/>
</dbReference>
<sequence length="284" mass="31223">MPTYWLGDCANELRTPSSARAVRHRAACHRTRKQVFDLPHEDYPMTKSLTTAVAPASALKPVLEYAGLDFELEEDPAPGGWRLRLVSSAAHPWTHGDVRAHLLAEGITADVARLEQPLPCPGHELLLTLPSEREVRALGRLIEARLTEVQNAALQLHRALAHIGVERRPGIQTMGIRSLIDIGMFDMDAGALLYRSLGGDESVLRDLDLGDWHDHERFARELERVISATGQVLLVESVPTCGHCRGRHGGNRVRFDYLDADDALLLADTLHRTAASAGSARPGN</sequence>
<organism evidence="1 2">
    <name type="scientific">Streptomyces castrisilvae</name>
    <dbReference type="NCBI Taxonomy" id="3033811"/>
    <lineage>
        <taxon>Bacteria</taxon>
        <taxon>Bacillati</taxon>
        <taxon>Actinomycetota</taxon>
        <taxon>Actinomycetes</taxon>
        <taxon>Kitasatosporales</taxon>
        <taxon>Streptomycetaceae</taxon>
        <taxon>Streptomyces</taxon>
    </lineage>
</organism>
<keyword evidence="2" id="KW-1185">Reference proteome</keyword>
<accession>A0ABY9HUN0</accession>
<gene>
    <name evidence="1" type="ORF">P8A18_28460</name>
</gene>
<dbReference type="Proteomes" id="UP001239522">
    <property type="component" value="Chromosome"/>
</dbReference>
<name>A0ABY9HUN0_9ACTN</name>
<dbReference type="RefSeq" id="WP_306059048.1">
    <property type="nucleotide sequence ID" value="NZ_CP120997.1"/>
</dbReference>
<evidence type="ECO:0000313" key="1">
    <source>
        <dbReference type="EMBL" id="WLQ37126.1"/>
    </source>
</evidence>